<dbReference type="InterPro" id="IPR001173">
    <property type="entry name" value="Glyco_trans_2-like"/>
</dbReference>
<dbReference type="RefSeq" id="WP_115473150.1">
    <property type="nucleotide sequence ID" value="NZ_JABFHU010000003.1"/>
</dbReference>
<comment type="caution">
    <text evidence="2">The sequence shown here is derived from an EMBL/GenBank/DDBJ whole genome shotgun (WGS) entry which is preliminary data.</text>
</comment>
<feature type="domain" description="Glycosyltransferase 2-like" evidence="1">
    <location>
        <begin position="8"/>
        <end position="145"/>
    </location>
</feature>
<dbReference type="EMBL" id="VWAQ01000011">
    <property type="protein sequence ID" value="KAA5206913.1"/>
    <property type="molecule type" value="Genomic_DNA"/>
</dbReference>
<dbReference type="GO" id="GO:0016758">
    <property type="term" value="F:hexosyltransferase activity"/>
    <property type="evidence" value="ECO:0007669"/>
    <property type="project" value="UniProtKB-ARBA"/>
</dbReference>
<gene>
    <name evidence="2" type="ORF">F2Z25_13625</name>
</gene>
<keyword evidence="2" id="KW-0808">Transferase</keyword>
<organism evidence="2 3">
    <name type="scientific">Bacteroides fragilis</name>
    <dbReference type="NCBI Taxonomy" id="817"/>
    <lineage>
        <taxon>Bacteria</taxon>
        <taxon>Pseudomonadati</taxon>
        <taxon>Bacteroidota</taxon>
        <taxon>Bacteroidia</taxon>
        <taxon>Bacteroidales</taxon>
        <taxon>Bacteroidaceae</taxon>
        <taxon>Bacteroides</taxon>
    </lineage>
</organism>
<dbReference type="PANTHER" id="PTHR22916:SF3">
    <property type="entry name" value="UDP-GLCNAC:BETAGAL BETA-1,3-N-ACETYLGLUCOSAMINYLTRANSFERASE-LIKE PROTEIN 1"/>
    <property type="match status" value="1"/>
</dbReference>
<reference evidence="2 3" key="1">
    <citation type="journal article" date="2019" name="Nat. Med.">
        <title>A library of human gut bacterial isolates paired with longitudinal multiomics data enables mechanistic microbiome research.</title>
        <authorList>
            <person name="Poyet M."/>
            <person name="Groussin M."/>
            <person name="Gibbons S.M."/>
            <person name="Avila-Pacheco J."/>
            <person name="Jiang X."/>
            <person name="Kearney S.M."/>
            <person name="Perrotta A.R."/>
            <person name="Berdy B."/>
            <person name="Zhao S."/>
            <person name="Lieberman T.D."/>
            <person name="Swanson P.K."/>
            <person name="Smith M."/>
            <person name="Roesemann S."/>
            <person name="Alexander J.E."/>
            <person name="Rich S.A."/>
            <person name="Livny J."/>
            <person name="Vlamakis H."/>
            <person name="Clish C."/>
            <person name="Bullock K."/>
            <person name="Deik A."/>
            <person name="Scott J."/>
            <person name="Pierce K.A."/>
            <person name="Xavier R.J."/>
            <person name="Alm E.J."/>
        </authorList>
    </citation>
    <scope>NUCLEOTIDE SEQUENCE [LARGE SCALE GENOMIC DNA]</scope>
    <source>
        <strain evidence="2 3">BIOML-A1</strain>
    </source>
</reference>
<name>A0A5M5X9H5_BACFG</name>
<sequence>MMEKNDISIVLGSKNRKHLIKATINSIRTNGFKGKIEIIVIDGGSTDGTCDWLARQTDIFTIIQPNYKVSDSEGVSVLAHSWGEFMNIGFKYASSPYIVMVSDDLILEPGCLQYGYDEMENRRKNGEKVGSGAFFFREYPRHDYYRVGILPGGYIALNHGFYYKDALEEVGFLDETNYNFYAADGDIIMRLNQAGWKSVALELCFAEHLCHKPKIRNRGMLSPSHQKDMNTFKKKYPYRQENNFIIRKKVVNVDKSAFLLHAFSNVFYGYLLRLYDRYYTRKDCL</sequence>
<evidence type="ECO:0000259" key="1">
    <source>
        <dbReference type="Pfam" id="PF00535"/>
    </source>
</evidence>
<dbReference type="SUPFAM" id="SSF53448">
    <property type="entry name" value="Nucleotide-diphospho-sugar transferases"/>
    <property type="match status" value="1"/>
</dbReference>
<dbReference type="PANTHER" id="PTHR22916">
    <property type="entry name" value="GLYCOSYLTRANSFERASE"/>
    <property type="match status" value="1"/>
</dbReference>
<dbReference type="Pfam" id="PF00535">
    <property type="entry name" value="Glycos_transf_2"/>
    <property type="match status" value="1"/>
</dbReference>
<accession>A0A5M5X9H5</accession>
<dbReference type="AlphaFoldDB" id="A0A5M5X9H5"/>
<evidence type="ECO:0000313" key="2">
    <source>
        <dbReference type="EMBL" id="KAA5206913.1"/>
    </source>
</evidence>
<dbReference type="Gene3D" id="3.90.550.10">
    <property type="entry name" value="Spore Coat Polysaccharide Biosynthesis Protein SpsA, Chain A"/>
    <property type="match status" value="1"/>
</dbReference>
<dbReference type="InterPro" id="IPR029044">
    <property type="entry name" value="Nucleotide-diphossugar_trans"/>
</dbReference>
<dbReference type="Proteomes" id="UP000429838">
    <property type="component" value="Unassembled WGS sequence"/>
</dbReference>
<protein>
    <submittedName>
        <fullName evidence="2">Glycosyltransferase</fullName>
    </submittedName>
</protein>
<evidence type="ECO:0000313" key="3">
    <source>
        <dbReference type="Proteomes" id="UP000429838"/>
    </source>
</evidence>
<proteinExistence type="predicted"/>